<accession>A0A9Q1GSP4</accession>
<gene>
    <name evidence="2" type="ORF">Cgig2_021544</name>
</gene>
<evidence type="ECO:0000313" key="2">
    <source>
        <dbReference type="EMBL" id="KAJ8424539.1"/>
    </source>
</evidence>
<name>A0A9Q1GSP4_9CARY</name>
<keyword evidence="1" id="KW-0812">Transmembrane</keyword>
<keyword evidence="1" id="KW-1133">Transmembrane helix</keyword>
<keyword evidence="1" id="KW-0472">Membrane</keyword>
<dbReference type="AlphaFoldDB" id="A0A9Q1GSP4"/>
<evidence type="ECO:0000313" key="3">
    <source>
        <dbReference type="Proteomes" id="UP001153076"/>
    </source>
</evidence>
<evidence type="ECO:0000256" key="1">
    <source>
        <dbReference type="SAM" id="Phobius"/>
    </source>
</evidence>
<dbReference type="Proteomes" id="UP001153076">
    <property type="component" value="Unassembled WGS sequence"/>
</dbReference>
<dbReference type="OrthoDB" id="1699318at2759"/>
<protein>
    <submittedName>
        <fullName evidence="2">Uncharacterized protein</fullName>
    </submittedName>
</protein>
<reference evidence="2" key="1">
    <citation type="submission" date="2022-04" db="EMBL/GenBank/DDBJ databases">
        <title>Carnegiea gigantea Genome sequencing and assembly v2.</title>
        <authorList>
            <person name="Copetti D."/>
            <person name="Sanderson M.J."/>
            <person name="Burquez A."/>
            <person name="Wojciechowski M.F."/>
        </authorList>
    </citation>
    <scope>NUCLEOTIDE SEQUENCE</scope>
    <source>
        <strain evidence="2">SGP5-SGP5p</strain>
        <tissue evidence="2">Aerial part</tissue>
    </source>
</reference>
<sequence>MDDYLWGIKQIADSLASIRLPIFDMELITQTLNGVAKDYHILATTLSDGSNLLTFDDLQVKLIHYKQRLKFLKAKSGLTLQHQPLAISHPSPSSSVNSLNQPTLLLIGIAMVAKIMEVVAGTIGTTIIVVFIIKGVTIVLPTIPLIPNRLLIGPHHQTTEQPISSQSAAHSPCLSKLNTASLFP</sequence>
<comment type="caution">
    <text evidence="2">The sequence shown here is derived from an EMBL/GenBank/DDBJ whole genome shotgun (WGS) entry which is preliminary data.</text>
</comment>
<proteinExistence type="predicted"/>
<organism evidence="2 3">
    <name type="scientific">Carnegiea gigantea</name>
    <dbReference type="NCBI Taxonomy" id="171969"/>
    <lineage>
        <taxon>Eukaryota</taxon>
        <taxon>Viridiplantae</taxon>
        <taxon>Streptophyta</taxon>
        <taxon>Embryophyta</taxon>
        <taxon>Tracheophyta</taxon>
        <taxon>Spermatophyta</taxon>
        <taxon>Magnoliopsida</taxon>
        <taxon>eudicotyledons</taxon>
        <taxon>Gunneridae</taxon>
        <taxon>Pentapetalae</taxon>
        <taxon>Caryophyllales</taxon>
        <taxon>Cactineae</taxon>
        <taxon>Cactaceae</taxon>
        <taxon>Cactoideae</taxon>
        <taxon>Echinocereeae</taxon>
        <taxon>Carnegiea</taxon>
    </lineage>
</organism>
<dbReference type="EMBL" id="JAKOGI010001657">
    <property type="protein sequence ID" value="KAJ8424539.1"/>
    <property type="molecule type" value="Genomic_DNA"/>
</dbReference>
<feature type="transmembrane region" description="Helical" evidence="1">
    <location>
        <begin position="104"/>
        <end position="133"/>
    </location>
</feature>
<keyword evidence="3" id="KW-1185">Reference proteome</keyword>